<dbReference type="InterPro" id="IPR009053">
    <property type="entry name" value="Prefoldin"/>
</dbReference>
<dbReference type="GO" id="GO:0005525">
    <property type="term" value="F:GTP binding"/>
    <property type="evidence" value="ECO:0007669"/>
    <property type="project" value="TreeGrafter"/>
</dbReference>
<reference evidence="6" key="1">
    <citation type="submission" date="2020-05" db="EMBL/GenBank/DDBJ databases">
        <title>Phylogenomic resolution of chytrid fungi.</title>
        <authorList>
            <person name="Stajich J.E."/>
            <person name="Amses K."/>
            <person name="Simmons R."/>
            <person name="Seto K."/>
            <person name="Myers J."/>
            <person name="Bonds A."/>
            <person name="Quandt C.A."/>
            <person name="Barry K."/>
            <person name="Liu P."/>
            <person name="Grigoriev I."/>
            <person name="Longcore J.E."/>
            <person name="James T.Y."/>
        </authorList>
    </citation>
    <scope>NUCLEOTIDE SEQUENCE</scope>
    <source>
        <strain evidence="6">PLAUS21</strain>
    </source>
</reference>
<feature type="coiled-coil region" evidence="4">
    <location>
        <begin position="117"/>
        <end position="144"/>
    </location>
</feature>
<sequence>MATIDANPRGIPRAPFVDNVSAFLDGSDHESTLAKFQEIQVGLETKIPEIEKSLELVVFLASKEDDSEPIITDFELNDTLWVKAKIPKTKTVNLWLGANVMLEYPIEEAKQLLESKLGSARISLAQVEEDLEYLKEQITTMEVNMARVYNDDVRQRKVQKNMQVVSQTPAPFKVICLTGGPCGGKTSSVSILSDLFESLGWRVYRVPETATILFGGGVHFPDMEEDQAYSFQKSILAVMIQIENTYRELAKLNSKRGIKTVIICDRGAMDPSAYMKREDWLRMLDELHLAAKGAESFYSLENNATRTEGLELARALDTAVMSAWVGHASLQVIDNVSVQNFMEKCDRVVQAVSTRLGLTADSNRYGKQVKKHKFLVKNFSLGMQFPVQYREFLVEHRYLVNTQGDGTQTRIRRRVEVGTSTVHLNSTIRYPPQNGQRVEIRRNINPREFESLRTQVDPTRVAINKVRRCFLFNDRYYQLDIYKSPSQGLVLLEAYLDYDETGKVMVPEWLDCEDVTDKPGYSMYDLALKENDEMIVCGTGNCEVL</sequence>
<evidence type="ECO:0000313" key="7">
    <source>
        <dbReference type="Proteomes" id="UP001210925"/>
    </source>
</evidence>
<comment type="similarity">
    <text evidence="1">Belongs to the prefoldin subunit alpha family.</text>
</comment>
<accession>A0AAD5UH44</accession>
<organism evidence="6 7">
    <name type="scientific">Boothiomyces macroporosus</name>
    <dbReference type="NCBI Taxonomy" id="261099"/>
    <lineage>
        <taxon>Eukaryota</taxon>
        <taxon>Fungi</taxon>
        <taxon>Fungi incertae sedis</taxon>
        <taxon>Chytridiomycota</taxon>
        <taxon>Chytridiomycota incertae sedis</taxon>
        <taxon>Chytridiomycetes</taxon>
        <taxon>Rhizophydiales</taxon>
        <taxon>Terramycetaceae</taxon>
        <taxon>Boothiomyces</taxon>
    </lineage>
</organism>
<dbReference type="InterPro" id="IPR053227">
    <property type="entry name" value="TRPL-trafficking_regulator"/>
</dbReference>
<dbReference type="InterPro" id="IPR027417">
    <property type="entry name" value="P-loop_NTPase"/>
</dbReference>
<dbReference type="GO" id="GO:0070300">
    <property type="term" value="F:phosphatidic acid binding"/>
    <property type="evidence" value="ECO:0007669"/>
    <property type="project" value="TreeGrafter"/>
</dbReference>
<dbReference type="PANTHER" id="PTHR34932">
    <property type="entry name" value="TRPL TRANSLOCATION DEFECT PROTEIN 14"/>
    <property type="match status" value="1"/>
</dbReference>
<dbReference type="InterPro" id="IPR033469">
    <property type="entry name" value="CYTH-like_dom_sf"/>
</dbReference>
<keyword evidence="4" id="KW-0175">Coiled coil</keyword>
<comment type="caution">
    <text evidence="6">The sequence shown here is derived from an EMBL/GenBank/DDBJ whole genome shotgun (WGS) entry which is preliminary data.</text>
</comment>
<dbReference type="PANTHER" id="PTHR34932:SF1">
    <property type="entry name" value="TRPL TRANSLOCATION DEFECT PROTEIN 14"/>
    <property type="match status" value="1"/>
</dbReference>
<feature type="domain" description="NadR/Ttd14 AAA" evidence="5">
    <location>
        <begin position="175"/>
        <end position="329"/>
    </location>
</feature>
<dbReference type="AlphaFoldDB" id="A0AAD5UH44"/>
<evidence type="ECO:0000256" key="3">
    <source>
        <dbReference type="ARBA" id="ARBA00023186"/>
    </source>
</evidence>
<dbReference type="Pfam" id="PF13521">
    <property type="entry name" value="AAA_28"/>
    <property type="match status" value="1"/>
</dbReference>
<evidence type="ECO:0000256" key="4">
    <source>
        <dbReference type="SAM" id="Coils"/>
    </source>
</evidence>
<dbReference type="Gene3D" id="3.40.50.300">
    <property type="entry name" value="P-loop containing nucleotide triphosphate hydrolases"/>
    <property type="match status" value="1"/>
</dbReference>
<keyword evidence="7" id="KW-1185">Reference proteome</keyword>
<dbReference type="Gene3D" id="2.40.320.10">
    <property type="entry name" value="Hypothetical Protein Pfu-838710-001"/>
    <property type="match status" value="1"/>
</dbReference>
<comment type="subunit">
    <text evidence="2">Heterohexamer of two PFD-alpha type and four PFD-beta type subunits.</text>
</comment>
<protein>
    <recommendedName>
        <fullName evidence="5">NadR/Ttd14 AAA domain-containing protein</fullName>
    </recommendedName>
</protein>
<dbReference type="FunFam" id="1.10.287.370:FF:000001">
    <property type="entry name" value="Prefoldin subunit 3"/>
    <property type="match status" value="1"/>
</dbReference>
<dbReference type="InterPro" id="IPR038727">
    <property type="entry name" value="NadR/Ttd14_AAA_dom"/>
</dbReference>
<dbReference type="GO" id="GO:0035091">
    <property type="term" value="F:phosphatidylinositol binding"/>
    <property type="evidence" value="ECO:0007669"/>
    <property type="project" value="TreeGrafter"/>
</dbReference>
<gene>
    <name evidence="6" type="ORF">HK103_006870</name>
</gene>
<name>A0AAD5UH44_9FUNG</name>
<dbReference type="CDD" id="cd23156">
    <property type="entry name" value="Prefoldin_3"/>
    <property type="match status" value="1"/>
</dbReference>
<evidence type="ECO:0000259" key="5">
    <source>
        <dbReference type="Pfam" id="PF13521"/>
    </source>
</evidence>
<proteinExistence type="inferred from homology"/>
<dbReference type="SUPFAM" id="SSF52540">
    <property type="entry name" value="P-loop containing nucleoside triphosphate hydrolases"/>
    <property type="match status" value="1"/>
</dbReference>
<dbReference type="InterPro" id="IPR004127">
    <property type="entry name" value="Prefoldin_subunit_alpha"/>
</dbReference>
<dbReference type="SUPFAM" id="SSF55154">
    <property type="entry name" value="CYTH-like phosphatases"/>
    <property type="match status" value="1"/>
</dbReference>
<dbReference type="Proteomes" id="UP001210925">
    <property type="component" value="Unassembled WGS sequence"/>
</dbReference>
<dbReference type="EMBL" id="JADGKB010000079">
    <property type="protein sequence ID" value="KAJ3254718.1"/>
    <property type="molecule type" value="Genomic_DNA"/>
</dbReference>
<keyword evidence="3" id="KW-0143">Chaperone</keyword>
<evidence type="ECO:0000256" key="2">
    <source>
        <dbReference type="ARBA" id="ARBA00011695"/>
    </source>
</evidence>
<evidence type="ECO:0000256" key="1">
    <source>
        <dbReference type="ARBA" id="ARBA00010048"/>
    </source>
</evidence>
<evidence type="ECO:0000313" key="6">
    <source>
        <dbReference type="EMBL" id="KAJ3254718.1"/>
    </source>
</evidence>
<dbReference type="Pfam" id="PF02996">
    <property type="entry name" value="Prefoldin"/>
    <property type="match status" value="1"/>
</dbReference>
<dbReference type="SUPFAM" id="SSF46579">
    <property type="entry name" value="Prefoldin"/>
    <property type="match status" value="1"/>
</dbReference>
<dbReference type="Gene3D" id="1.10.287.370">
    <property type="match status" value="1"/>
</dbReference>
<dbReference type="GO" id="GO:0005737">
    <property type="term" value="C:cytoplasm"/>
    <property type="evidence" value="ECO:0007669"/>
    <property type="project" value="UniProtKB-ARBA"/>
</dbReference>